<feature type="region of interest" description="Disordered" evidence="7">
    <location>
        <begin position="582"/>
        <end position="877"/>
    </location>
</feature>
<feature type="compositionally biased region" description="Pro residues" evidence="7">
    <location>
        <begin position="471"/>
        <end position="480"/>
    </location>
</feature>
<evidence type="ECO:0000259" key="9">
    <source>
        <dbReference type="PROSITE" id="PS50003"/>
    </source>
</evidence>
<feature type="compositionally biased region" description="Polar residues" evidence="7">
    <location>
        <begin position="544"/>
        <end position="558"/>
    </location>
</feature>
<dbReference type="PANTHER" id="PTHR15129:SF0">
    <property type="entry name" value="SH3 DOMAIN-CONTAINING PROTEIN"/>
    <property type="match status" value="1"/>
</dbReference>
<keyword evidence="4" id="KW-0963">Cytoplasm</keyword>
<dbReference type="Gene3D" id="2.30.30.40">
    <property type="entry name" value="SH3 Domains"/>
    <property type="match status" value="1"/>
</dbReference>
<evidence type="ECO:0000256" key="1">
    <source>
        <dbReference type="ARBA" id="ARBA00004496"/>
    </source>
</evidence>
<sequence length="943" mass="102566">MAPGDTRLCVTDEVVTHTRLGHVTHIRVHYFLSVTLRCERLGIAAEGERRGLVGRLEALSRTHPAISLSLPRNPSAASLPYLPMDTPPMLAGVQQVHPSESSSGGSNSYSNSSNSGDGMVLAKGMGVLAGGASTLPASLRQHRQEEEEEEEIYEEFDEPDDAPVVMAKMEPQQQQQQQMAVVEARREDLDDKEDSEDVYMEAVEAIPFSNIIASCEKHGTVNKRTKGLLRNLKSYHIVAANGRLYLYLRDTDERQRKTIDLTGYTARSATGEDIRDQRKRDSAFEIVGPGKKTHTFVARTARDKQDWLEALERTIKMGRSQANHAKISPFILIGSANTNLKTPKSIAPTQSGYQGKSHTLPASQGLSANPSEEYFYYHDVADDELDEVYEEINSEVICDSLPPPPQSLLSVTPPPPQSLSPLPPLPTLPAPSPVPPSHPPPPPPAEELPDYDPVCPENPGPPSLPFFLPKQTPPGRPPLPAVLQDRLNSQSSRPLPDAPTDHGEESDDSVGIYCEIEEDVLEMAKENYRKAMESGAGSGDGERTLTNGEVKQQGSSQPPLLPARASGNSLVGFLSDEIFQNISNFGSTSPNRFPSGERPSIISTPPKLPPKGLPPAAPDDDDSEYKVPISTTMDSEYQVPPSNPVPTDPESSGASKPVRIISGPLQPPSQLYQVPPVQTIMSIKPSGKERRNSVVDGQAKPLSSFLTSKEDPYSKNKLKDFENPSDNKTNTEPRPSQGTSVKDMIARLNKNRTTGESQSLKIIEETSSPSANAGSNNTATESAKVEECGENVFPKLPGKPFIPPRPTGLINCSPDKRKSVSPVLEQQRDSGTGSETGVCSDDEHYETPEDMGLDVSPNTQGQEMSQRDSNIALPDNNNSEEGEVYVAKFAFVATIDQALSFSRGDQIVILDTSGNSGWWRASFKGRQGVVPKEYLKKKGEVKS</sequence>
<protein>
    <submittedName>
        <fullName evidence="10">Uncharacterized protein</fullName>
    </submittedName>
</protein>
<evidence type="ECO:0000256" key="3">
    <source>
        <dbReference type="ARBA" id="ARBA00022443"/>
    </source>
</evidence>
<feature type="domain" description="SH3" evidence="8">
    <location>
        <begin position="880"/>
        <end position="940"/>
    </location>
</feature>
<dbReference type="SMART" id="SM00326">
    <property type="entry name" value="SH3"/>
    <property type="match status" value="1"/>
</dbReference>
<feature type="region of interest" description="Disordered" evidence="7">
    <location>
        <begin position="86"/>
        <end position="121"/>
    </location>
</feature>
<dbReference type="Pfam" id="PF00018">
    <property type="entry name" value="SH3_1"/>
    <property type="match status" value="1"/>
</dbReference>
<feature type="compositionally biased region" description="Polar residues" evidence="7">
    <location>
        <begin position="724"/>
        <end position="740"/>
    </location>
</feature>
<comment type="similarity">
    <text evidence="2">Belongs to the SKAP family.</text>
</comment>
<dbReference type="InterPro" id="IPR001849">
    <property type="entry name" value="PH_domain"/>
</dbReference>
<dbReference type="PROSITE" id="PS50003">
    <property type="entry name" value="PH_DOMAIN"/>
    <property type="match status" value="1"/>
</dbReference>
<feature type="compositionally biased region" description="Polar residues" evidence="7">
    <location>
        <begin position="582"/>
        <end position="592"/>
    </location>
</feature>
<organism evidence="10 11">
    <name type="scientific">Petrolisthes cinctipes</name>
    <name type="common">Flat porcelain crab</name>
    <dbReference type="NCBI Taxonomy" id="88211"/>
    <lineage>
        <taxon>Eukaryota</taxon>
        <taxon>Metazoa</taxon>
        <taxon>Ecdysozoa</taxon>
        <taxon>Arthropoda</taxon>
        <taxon>Crustacea</taxon>
        <taxon>Multicrustacea</taxon>
        <taxon>Malacostraca</taxon>
        <taxon>Eumalacostraca</taxon>
        <taxon>Eucarida</taxon>
        <taxon>Decapoda</taxon>
        <taxon>Pleocyemata</taxon>
        <taxon>Anomura</taxon>
        <taxon>Galatheoidea</taxon>
        <taxon>Porcellanidae</taxon>
        <taxon>Petrolisthes</taxon>
    </lineage>
</organism>
<dbReference type="SMART" id="SM00233">
    <property type="entry name" value="PH"/>
    <property type="match status" value="1"/>
</dbReference>
<evidence type="ECO:0000256" key="6">
    <source>
        <dbReference type="PROSITE-ProRule" id="PRU00192"/>
    </source>
</evidence>
<keyword evidence="5" id="KW-0597">Phosphoprotein</keyword>
<reference evidence="10" key="1">
    <citation type="submission" date="2023-10" db="EMBL/GenBank/DDBJ databases">
        <title>Genome assemblies of two species of porcelain crab, Petrolisthes cinctipes and Petrolisthes manimaculis (Anomura: Porcellanidae).</title>
        <authorList>
            <person name="Angst P."/>
        </authorList>
    </citation>
    <scope>NUCLEOTIDE SEQUENCE</scope>
    <source>
        <strain evidence="10">PB745_01</strain>
        <tissue evidence="10">Gill</tissue>
    </source>
</reference>
<dbReference type="InterPro" id="IPR001452">
    <property type="entry name" value="SH3_domain"/>
</dbReference>
<feature type="domain" description="PH" evidence="9">
    <location>
        <begin position="214"/>
        <end position="316"/>
    </location>
</feature>
<proteinExistence type="inferred from homology"/>
<feature type="compositionally biased region" description="Low complexity" evidence="7">
    <location>
        <begin position="99"/>
        <end position="116"/>
    </location>
</feature>
<feature type="region of interest" description="Disordered" evidence="7">
    <location>
        <begin position="525"/>
        <end position="567"/>
    </location>
</feature>
<evidence type="ECO:0000256" key="7">
    <source>
        <dbReference type="SAM" id="MobiDB-lite"/>
    </source>
</evidence>
<dbReference type="Proteomes" id="UP001286313">
    <property type="component" value="Unassembled WGS sequence"/>
</dbReference>
<dbReference type="EMBL" id="JAWQEG010000441">
    <property type="protein sequence ID" value="KAK3890113.1"/>
    <property type="molecule type" value="Genomic_DNA"/>
</dbReference>
<dbReference type="InterPro" id="IPR037781">
    <property type="entry name" value="SKAP_fam"/>
</dbReference>
<feature type="compositionally biased region" description="Polar residues" evidence="7">
    <location>
        <begin position="856"/>
        <end position="877"/>
    </location>
</feature>
<feature type="region of interest" description="Disordered" evidence="7">
    <location>
        <begin position="397"/>
        <end position="511"/>
    </location>
</feature>
<evidence type="ECO:0000256" key="4">
    <source>
        <dbReference type="ARBA" id="ARBA00022490"/>
    </source>
</evidence>
<name>A0AAE1GBN6_PETCI</name>
<dbReference type="GO" id="GO:0005886">
    <property type="term" value="C:plasma membrane"/>
    <property type="evidence" value="ECO:0007669"/>
    <property type="project" value="TreeGrafter"/>
</dbReference>
<accession>A0AAE1GBN6</accession>
<dbReference type="InterPro" id="IPR011993">
    <property type="entry name" value="PH-like_dom_sf"/>
</dbReference>
<keyword evidence="3 6" id="KW-0728">SH3 domain</keyword>
<dbReference type="Gene3D" id="2.30.29.30">
    <property type="entry name" value="Pleckstrin-homology domain (PH domain)/Phosphotyrosine-binding domain (PTB)"/>
    <property type="match status" value="1"/>
</dbReference>
<dbReference type="AlphaFoldDB" id="A0AAE1GBN6"/>
<dbReference type="Pfam" id="PF00169">
    <property type="entry name" value="PH"/>
    <property type="match status" value="1"/>
</dbReference>
<feature type="region of interest" description="Disordered" evidence="7">
    <location>
        <begin position="348"/>
        <end position="367"/>
    </location>
</feature>
<evidence type="ECO:0000259" key="8">
    <source>
        <dbReference type="PROSITE" id="PS50002"/>
    </source>
</evidence>
<evidence type="ECO:0000313" key="11">
    <source>
        <dbReference type="Proteomes" id="UP001286313"/>
    </source>
</evidence>
<dbReference type="GO" id="GO:0005737">
    <property type="term" value="C:cytoplasm"/>
    <property type="evidence" value="ECO:0007669"/>
    <property type="project" value="UniProtKB-SubCell"/>
</dbReference>
<dbReference type="PANTHER" id="PTHR15129">
    <property type="entry name" value="SRC-ASSOCIATED ADAPTOR PROTEIN"/>
    <property type="match status" value="1"/>
</dbReference>
<evidence type="ECO:0000256" key="2">
    <source>
        <dbReference type="ARBA" id="ARBA00005864"/>
    </source>
</evidence>
<dbReference type="SUPFAM" id="SSF50729">
    <property type="entry name" value="PH domain-like"/>
    <property type="match status" value="1"/>
</dbReference>
<comment type="subcellular location">
    <subcellularLocation>
        <location evidence="1">Cytoplasm</location>
    </subcellularLocation>
</comment>
<comment type="caution">
    <text evidence="10">The sequence shown here is derived from an EMBL/GenBank/DDBJ whole genome shotgun (WGS) entry which is preliminary data.</text>
</comment>
<feature type="compositionally biased region" description="Pro residues" evidence="7">
    <location>
        <begin position="606"/>
        <end position="617"/>
    </location>
</feature>
<evidence type="ECO:0000256" key="5">
    <source>
        <dbReference type="ARBA" id="ARBA00022553"/>
    </source>
</evidence>
<keyword evidence="11" id="KW-1185">Reference proteome</keyword>
<dbReference type="InterPro" id="IPR036028">
    <property type="entry name" value="SH3-like_dom_sf"/>
</dbReference>
<gene>
    <name evidence="10" type="ORF">Pcinc_005920</name>
</gene>
<feature type="compositionally biased region" description="Polar residues" evidence="7">
    <location>
        <begin position="751"/>
        <end position="781"/>
    </location>
</feature>
<evidence type="ECO:0000313" key="10">
    <source>
        <dbReference type="EMBL" id="KAK3890113.1"/>
    </source>
</evidence>
<dbReference type="PROSITE" id="PS50002">
    <property type="entry name" value="SH3"/>
    <property type="match status" value="1"/>
</dbReference>
<dbReference type="SUPFAM" id="SSF50044">
    <property type="entry name" value="SH3-domain"/>
    <property type="match status" value="1"/>
</dbReference>
<feature type="compositionally biased region" description="Basic and acidic residues" evidence="7">
    <location>
        <begin position="708"/>
        <end position="722"/>
    </location>
</feature>
<feature type="compositionally biased region" description="Pro residues" evidence="7">
    <location>
        <begin position="401"/>
        <end position="446"/>
    </location>
</feature>